<dbReference type="Pfam" id="PF02721">
    <property type="entry name" value="DUF223"/>
    <property type="match status" value="1"/>
</dbReference>
<sequence length="507" mass="56022">MVKHRRSEIRQTPTVGVAEANKNRSRRRSGVPSRAAFGPRVAAIDDAANQSPLNSSIAVNTEIDDDSHPHSSNLPTNSINMPSTSIQISELGVLQDVVMRDVVEANRSPHPLHGAAQYSGACATPTLHTLHDVDVGSTFLSTEASPAIVSSQVVQIARHRRIAFLGADEKGDVIHVQIKDIHAPKYKEKLIEGAVFQLNRFTVQKPKGKNISTMNEVLILFQSNTEVKLLPDNTGAYPEYVLQFHDREVLTPYFNTDQYMTDAVGALYSITNITEVKLTRYDRTAKKFECVIIEPSGAQMSITLWESCFEQFDREEILSLQPAPVVLFQGMLPKTYNEIPYLASCSGTRILFNPQIAEISGNERLLYAAIRKETPILTVIPSNFAENPASNSSMQSNTEQPQSTANEGVLAELIPRETREKLQKRKEQNADEGNSQETPILTAIANNLAENPASDSETQSNTEQPQSTANEGVLAELIPRKTRGKLQKRKKQNADEGSSQDNIEHEA</sequence>
<feature type="compositionally biased region" description="Polar residues" evidence="1">
    <location>
        <begin position="451"/>
        <end position="470"/>
    </location>
</feature>
<dbReference type="InterPro" id="IPR003871">
    <property type="entry name" value="RFA1B/D_OB_1st"/>
</dbReference>
<dbReference type="SUPFAM" id="SSF50249">
    <property type="entry name" value="Nucleic acid-binding proteins"/>
    <property type="match status" value="1"/>
</dbReference>
<name>A0A1R3FX24_COCAP</name>
<feature type="compositionally biased region" description="Polar residues" evidence="1">
    <location>
        <begin position="387"/>
        <end position="406"/>
    </location>
</feature>
<evidence type="ECO:0000256" key="1">
    <source>
        <dbReference type="SAM" id="MobiDB-lite"/>
    </source>
</evidence>
<comment type="caution">
    <text evidence="3">The sequence shown here is derived from an EMBL/GenBank/DDBJ whole genome shotgun (WGS) entry which is preliminary data.</text>
</comment>
<organism evidence="3 4">
    <name type="scientific">Corchorus capsularis</name>
    <name type="common">Jute</name>
    <dbReference type="NCBI Taxonomy" id="210143"/>
    <lineage>
        <taxon>Eukaryota</taxon>
        <taxon>Viridiplantae</taxon>
        <taxon>Streptophyta</taxon>
        <taxon>Embryophyta</taxon>
        <taxon>Tracheophyta</taxon>
        <taxon>Spermatophyta</taxon>
        <taxon>Magnoliopsida</taxon>
        <taxon>eudicotyledons</taxon>
        <taxon>Gunneridae</taxon>
        <taxon>Pentapetalae</taxon>
        <taxon>rosids</taxon>
        <taxon>malvids</taxon>
        <taxon>Malvales</taxon>
        <taxon>Malvaceae</taxon>
        <taxon>Grewioideae</taxon>
        <taxon>Apeibeae</taxon>
        <taxon>Corchorus</taxon>
    </lineage>
</organism>
<evidence type="ECO:0000313" key="3">
    <source>
        <dbReference type="EMBL" id="OMO50418.1"/>
    </source>
</evidence>
<feature type="compositionally biased region" description="Basic residues" evidence="1">
    <location>
        <begin position="480"/>
        <end position="491"/>
    </location>
</feature>
<evidence type="ECO:0000313" key="4">
    <source>
        <dbReference type="Proteomes" id="UP000188268"/>
    </source>
</evidence>
<feature type="compositionally biased region" description="Polar residues" evidence="1">
    <location>
        <begin position="70"/>
        <end position="81"/>
    </location>
</feature>
<feature type="domain" description="Replication protein A 70 kDa DNA-binding subunit B/D first OB fold" evidence="2">
    <location>
        <begin position="160"/>
        <end position="228"/>
    </location>
</feature>
<dbReference type="AlphaFoldDB" id="A0A1R3FX24"/>
<feature type="region of interest" description="Disordered" evidence="1">
    <location>
        <begin position="62"/>
        <end position="81"/>
    </location>
</feature>
<dbReference type="CDD" id="cd04481">
    <property type="entry name" value="RPA1_DBD_B_like"/>
    <property type="match status" value="1"/>
</dbReference>
<reference evidence="3 4" key="1">
    <citation type="submission" date="2013-09" db="EMBL/GenBank/DDBJ databases">
        <title>Corchorus capsularis genome sequencing.</title>
        <authorList>
            <person name="Alam M."/>
            <person name="Haque M.S."/>
            <person name="Islam M.S."/>
            <person name="Emdad E.M."/>
            <person name="Islam M.M."/>
            <person name="Ahmed B."/>
            <person name="Halim A."/>
            <person name="Hossen Q.M.M."/>
            <person name="Hossain M.Z."/>
            <person name="Ahmed R."/>
            <person name="Khan M.M."/>
            <person name="Islam R."/>
            <person name="Rashid M.M."/>
            <person name="Khan S.A."/>
            <person name="Rahman M.S."/>
            <person name="Alam M."/>
        </authorList>
    </citation>
    <scope>NUCLEOTIDE SEQUENCE [LARGE SCALE GENOMIC DNA]</scope>
    <source>
        <strain evidence="4">cv. CVL-1</strain>
        <tissue evidence="3">Whole seedling</tissue>
    </source>
</reference>
<dbReference type="EMBL" id="AWWV01016170">
    <property type="protein sequence ID" value="OMO50418.1"/>
    <property type="molecule type" value="Genomic_DNA"/>
</dbReference>
<keyword evidence="4" id="KW-1185">Reference proteome</keyword>
<proteinExistence type="predicted"/>
<dbReference type="OrthoDB" id="1931061at2759"/>
<evidence type="ECO:0000259" key="2">
    <source>
        <dbReference type="Pfam" id="PF02721"/>
    </source>
</evidence>
<feature type="region of interest" description="Disordered" evidence="1">
    <location>
        <begin position="387"/>
        <end position="412"/>
    </location>
</feature>
<gene>
    <name evidence="3" type="ORF">CCACVL1_30445</name>
</gene>
<dbReference type="Gramene" id="OMO50418">
    <property type="protein sequence ID" value="OMO50418"/>
    <property type="gene ID" value="CCACVL1_30445"/>
</dbReference>
<feature type="region of interest" description="Disordered" evidence="1">
    <location>
        <begin position="451"/>
        <end position="507"/>
    </location>
</feature>
<protein>
    <recommendedName>
        <fullName evidence="2">Replication protein A 70 kDa DNA-binding subunit B/D first OB fold domain-containing protein</fullName>
    </recommendedName>
</protein>
<dbReference type="PANTHER" id="PTHR47165:SF4">
    <property type="entry name" value="OS03G0429900 PROTEIN"/>
    <property type="match status" value="1"/>
</dbReference>
<dbReference type="Proteomes" id="UP000188268">
    <property type="component" value="Unassembled WGS sequence"/>
</dbReference>
<dbReference type="Gene3D" id="2.40.50.140">
    <property type="entry name" value="Nucleic acid-binding proteins"/>
    <property type="match status" value="2"/>
</dbReference>
<dbReference type="PANTHER" id="PTHR47165">
    <property type="entry name" value="OS03G0429900 PROTEIN"/>
    <property type="match status" value="1"/>
</dbReference>
<accession>A0A1R3FX24</accession>
<dbReference type="InterPro" id="IPR012340">
    <property type="entry name" value="NA-bd_OB-fold"/>
</dbReference>
<dbReference type="STRING" id="210143.A0A1R3FX24"/>